<evidence type="ECO:0000313" key="12">
    <source>
        <dbReference type="Proteomes" id="UP000070456"/>
    </source>
</evidence>
<accession>A0A140L8Y5</accession>
<keyword evidence="8" id="KW-0811">Translocation</keyword>
<dbReference type="SMART" id="SM01323">
    <property type="entry name" value="YajC"/>
    <property type="match status" value="1"/>
</dbReference>
<keyword evidence="6" id="KW-0653">Protein transport</keyword>
<dbReference type="GO" id="GO:0015031">
    <property type="term" value="P:protein transport"/>
    <property type="evidence" value="ECO:0007669"/>
    <property type="project" value="UniProtKB-KW"/>
</dbReference>
<dbReference type="PANTHER" id="PTHR33909">
    <property type="entry name" value="SEC TRANSLOCON ACCESSORY COMPLEX SUBUNIT YAJC"/>
    <property type="match status" value="1"/>
</dbReference>
<comment type="caution">
    <text evidence="11">The sequence shown here is derived from an EMBL/GenBank/DDBJ whole genome shotgun (WGS) entry which is preliminary data.</text>
</comment>
<keyword evidence="9 10" id="KW-0472">Membrane</keyword>
<evidence type="ECO:0000256" key="7">
    <source>
        <dbReference type="ARBA" id="ARBA00022989"/>
    </source>
</evidence>
<evidence type="ECO:0000256" key="9">
    <source>
        <dbReference type="ARBA" id="ARBA00023136"/>
    </source>
</evidence>
<sequence length="94" mass="10741">MNYSAYSPIIMTAIFIGIFYFLIIRPQQKRDKQIKEMRNNLKVGDQILTIGGIYGKIIKLKDDVLTIEVGADKTKLQIARWAVGNINKNETPIE</sequence>
<feature type="transmembrane region" description="Helical" evidence="10">
    <location>
        <begin position="6"/>
        <end position="24"/>
    </location>
</feature>
<dbReference type="OrthoDB" id="9800132at2"/>
<gene>
    <name evidence="11" type="ORF">AN619_05370</name>
</gene>
<dbReference type="Pfam" id="PF02699">
    <property type="entry name" value="YajC"/>
    <property type="match status" value="1"/>
</dbReference>
<comment type="subcellular location">
    <subcellularLocation>
        <location evidence="1">Cell membrane</location>
        <topology evidence="1">Single-pass membrane protein</topology>
    </subcellularLocation>
</comment>
<dbReference type="Proteomes" id="UP000070456">
    <property type="component" value="Unassembled WGS sequence"/>
</dbReference>
<keyword evidence="7 10" id="KW-1133">Transmembrane helix</keyword>
<evidence type="ECO:0000256" key="4">
    <source>
        <dbReference type="ARBA" id="ARBA00022475"/>
    </source>
</evidence>
<evidence type="ECO:0000256" key="6">
    <source>
        <dbReference type="ARBA" id="ARBA00022927"/>
    </source>
</evidence>
<name>A0A140L8Y5_9FIRM</name>
<evidence type="ECO:0000256" key="2">
    <source>
        <dbReference type="ARBA" id="ARBA00006742"/>
    </source>
</evidence>
<dbReference type="PRINTS" id="PR01853">
    <property type="entry name" value="YAJCTRNLCASE"/>
</dbReference>
<dbReference type="AlphaFoldDB" id="A0A140L8Y5"/>
<evidence type="ECO:0000256" key="8">
    <source>
        <dbReference type="ARBA" id="ARBA00023010"/>
    </source>
</evidence>
<reference evidence="11 12" key="1">
    <citation type="submission" date="2015-12" db="EMBL/GenBank/DDBJ databases">
        <title>Draft genome sequence of the thermoanaerobe Thermotalea metallivorans, an isolate from the runoff channel of the Great Artesian Basin, Australia.</title>
        <authorList>
            <person name="Patel B.K."/>
        </authorList>
    </citation>
    <scope>NUCLEOTIDE SEQUENCE [LARGE SCALE GENOMIC DNA]</scope>
    <source>
        <strain evidence="11 12">B2-1</strain>
    </source>
</reference>
<dbReference type="STRING" id="520762.AN619_05370"/>
<dbReference type="EMBL" id="LOEE01000019">
    <property type="protein sequence ID" value="KXG77010.1"/>
    <property type="molecule type" value="Genomic_DNA"/>
</dbReference>
<evidence type="ECO:0000256" key="5">
    <source>
        <dbReference type="ARBA" id="ARBA00022692"/>
    </source>
</evidence>
<evidence type="ECO:0000313" key="11">
    <source>
        <dbReference type="EMBL" id="KXG77010.1"/>
    </source>
</evidence>
<keyword evidence="5 10" id="KW-0812">Transmembrane</keyword>
<dbReference type="InterPro" id="IPR003849">
    <property type="entry name" value="Preprotein_translocase_YajC"/>
</dbReference>
<keyword evidence="12" id="KW-1185">Reference proteome</keyword>
<dbReference type="PANTHER" id="PTHR33909:SF1">
    <property type="entry name" value="SEC TRANSLOCON ACCESSORY COMPLEX SUBUNIT YAJC"/>
    <property type="match status" value="1"/>
</dbReference>
<dbReference type="RefSeq" id="WP_068554841.1">
    <property type="nucleotide sequence ID" value="NZ_LOEE01000019.1"/>
</dbReference>
<dbReference type="PATRIC" id="fig|520762.4.peg.612"/>
<dbReference type="NCBIfam" id="TIGR00739">
    <property type="entry name" value="yajC"/>
    <property type="match status" value="1"/>
</dbReference>
<keyword evidence="4" id="KW-1003">Cell membrane</keyword>
<keyword evidence="3" id="KW-0813">Transport</keyword>
<evidence type="ECO:0008006" key="13">
    <source>
        <dbReference type="Google" id="ProtNLM"/>
    </source>
</evidence>
<evidence type="ECO:0000256" key="3">
    <source>
        <dbReference type="ARBA" id="ARBA00022448"/>
    </source>
</evidence>
<proteinExistence type="inferred from homology"/>
<evidence type="ECO:0000256" key="1">
    <source>
        <dbReference type="ARBA" id="ARBA00004162"/>
    </source>
</evidence>
<evidence type="ECO:0000256" key="10">
    <source>
        <dbReference type="SAM" id="Phobius"/>
    </source>
</evidence>
<protein>
    <recommendedName>
        <fullName evidence="13">Preprotein translocase subunit YajC</fullName>
    </recommendedName>
</protein>
<dbReference type="GO" id="GO:0005886">
    <property type="term" value="C:plasma membrane"/>
    <property type="evidence" value="ECO:0007669"/>
    <property type="project" value="UniProtKB-SubCell"/>
</dbReference>
<organism evidence="11 12">
    <name type="scientific">Thermotalea metallivorans</name>
    <dbReference type="NCBI Taxonomy" id="520762"/>
    <lineage>
        <taxon>Bacteria</taxon>
        <taxon>Bacillati</taxon>
        <taxon>Bacillota</taxon>
        <taxon>Clostridia</taxon>
        <taxon>Peptostreptococcales</taxon>
        <taxon>Thermotaleaceae</taxon>
        <taxon>Thermotalea</taxon>
    </lineage>
</organism>
<comment type="similarity">
    <text evidence="2">Belongs to the YajC family.</text>
</comment>